<comment type="caution">
    <text evidence="1">The sequence shown here is derived from an EMBL/GenBank/DDBJ whole genome shotgun (WGS) entry which is preliminary data.</text>
</comment>
<evidence type="ECO:0000313" key="2">
    <source>
        <dbReference type="Proteomes" id="UP000677918"/>
    </source>
</evidence>
<dbReference type="EMBL" id="BOVK01000026">
    <property type="protein sequence ID" value="GIQ69255.1"/>
    <property type="molecule type" value="Genomic_DNA"/>
</dbReference>
<reference evidence="1" key="1">
    <citation type="submission" date="2021-04" db="EMBL/GenBank/DDBJ databases">
        <title>Draft genome sequence of Xylanibacillus composti strain K13.</title>
        <authorList>
            <person name="Uke A."/>
            <person name="Chhe C."/>
            <person name="Baramee S."/>
            <person name="Kosugi A."/>
        </authorList>
    </citation>
    <scope>NUCLEOTIDE SEQUENCE</scope>
    <source>
        <strain evidence="1">K13</strain>
    </source>
</reference>
<proteinExistence type="predicted"/>
<gene>
    <name evidence="1" type="ORF">XYCOK13_20790</name>
</gene>
<dbReference type="RefSeq" id="WP_213412062.1">
    <property type="nucleotide sequence ID" value="NZ_BOVK01000026.1"/>
</dbReference>
<keyword evidence="2" id="KW-1185">Reference proteome</keyword>
<organism evidence="1 2">
    <name type="scientific">Xylanibacillus composti</name>
    <dbReference type="NCBI Taxonomy" id="1572762"/>
    <lineage>
        <taxon>Bacteria</taxon>
        <taxon>Bacillati</taxon>
        <taxon>Bacillota</taxon>
        <taxon>Bacilli</taxon>
        <taxon>Bacillales</taxon>
        <taxon>Paenibacillaceae</taxon>
        <taxon>Xylanibacillus</taxon>
    </lineage>
</organism>
<sequence>MSIEIIDNTVWEVSVITNNNTGNTIEQRINRGPILYLKLYTNLEKIPADDKTKATICAEVHHYVNGLKKDFNGNITFSFLDLEGEEYIRETIPASGGRASFDVTSAVKGSFIVEACTDGSIGSGRMEVIFVEPEEA</sequence>
<dbReference type="Proteomes" id="UP000677918">
    <property type="component" value="Unassembled WGS sequence"/>
</dbReference>
<accession>A0A8J4M1W3</accession>
<protein>
    <submittedName>
        <fullName evidence="1">Uncharacterized protein</fullName>
    </submittedName>
</protein>
<name>A0A8J4M1W3_9BACL</name>
<evidence type="ECO:0000313" key="1">
    <source>
        <dbReference type="EMBL" id="GIQ69255.1"/>
    </source>
</evidence>
<dbReference type="AlphaFoldDB" id="A0A8J4M1W3"/>